<keyword evidence="3" id="KW-0411">Iron-sulfur</keyword>
<name>A0A4R3J8P6_9PROT</name>
<dbReference type="GO" id="GO:0051536">
    <property type="term" value="F:iron-sulfur cluster binding"/>
    <property type="evidence" value="ECO:0007669"/>
    <property type="project" value="UniProtKB-KW"/>
</dbReference>
<comment type="caution">
    <text evidence="5">The sequence shown here is derived from an EMBL/GenBank/DDBJ whole genome shotgun (WGS) entry which is preliminary data.</text>
</comment>
<protein>
    <submittedName>
        <fullName evidence="5">4Fe-4S binding protein</fullName>
    </submittedName>
</protein>
<dbReference type="RefSeq" id="WP_132939449.1">
    <property type="nucleotide sequence ID" value="NZ_CP119676.1"/>
</dbReference>
<dbReference type="Pfam" id="PF00037">
    <property type="entry name" value="Fer4"/>
    <property type="match status" value="1"/>
</dbReference>
<evidence type="ECO:0000256" key="1">
    <source>
        <dbReference type="ARBA" id="ARBA00022723"/>
    </source>
</evidence>
<evidence type="ECO:0000256" key="3">
    <source>
        <dbReference type="ARBA" id="ARBA00023014"/>
    </source>
</evidence>
<dbReference type="PROSITE" id="PS00198">
    <property type="entry name" value="4FE4S_FER_1"/>
    <property type="match status" value="1"/>
</dbReference>
<keyword evidence="1" id="KW-0479">Metal-binding</keyword>
<dbReference type="PROSITE" id="PS51379">
    <property type="entry name" value="4FE4S_FER_2"/>
    <property type="match status" value="1"/>
</dbReference>
<keyword evidence="2" id="KW-0408">Iron</keyword>
<dbReference type="Proteomes" id="UP000295304">
    <property type="component" value="Unassembled WGS sequence"/>
</dbReference>
<keyword evidence="6" id="KW-1185">Reference proteome</keyword>
<evidence type="ECO:0000313" key="6">
    <source>
        <dbReference type="Proteomes" id="UP000295304"/>
    </source>
</evidence>
<feature type="domain" description="4Fe-4S ferredoxin-type" evidence="4">
    <location>
        <begin position="1"/>
        <end position="30"/>
    </location>
</feature>
<dbReference type="EMBL" id="SLZW01000007">
    <property type="protein sequence ID" value="TCS61745.1"/>
    <property type="molecule type" value="Genomic_DNA"/>
</dbReference>
<sequence length="65" mass="6983">MAVTIERDICTACGDCEPLCPTESIYPHKGLYAVNADTCTECDGEADAPKCMEVCMEDDCIVFAA</sequence>
<evidence type="ECO:0000256" key="2">
    <source>
        <dbReference type="ARBA" id="ARBA00023004"/>
    </source>
</evidence>
<dbReference type="GO" id="GO:0046872">
    <property type="term" value="F:metal ion binding"/>
    <property type="evidence" value="ECO:0007669"/>
    <property type="project" value="UniProtKB-KW"/>
</dbReference>
<accession>A0A4R3J8P6</accession>
<dbReference type="OrthoDB" id="9800445at2"/>
<proteinExistence type="predicted"/>
<dbReference type="InterPro" id="IPR017900">
    <property type="entry name" value="4Fe4S_Fe_S_CS"/>
</dbReference>
<gene>
    <name evidence="5" type="ORF">EDD55_107154</name>
</gene>
<dbReference type="SUPFAM" id="SSF54862">
    <property type="entry name" value="4Fe-4S ferredoxins"/>
    <property type="match status" value="1"/>
</dbReference>
<organism evidence="5 6">
    <name type="scientific">Varunaivibrio sulfuroxidans</name>
    <dbReference type="NCBI Taxonomy" id="1773489"/>
    <lineage>
        <taxon>Bacteria</taxon>
        <taxon>Pseudomonadati</taxon>
        <taxon>Pseudomonadota</taxon>
        <taxon>Alphaproteobacteria</taxon>
        <taxon>Rhodospirillales</taxon>
        <taxon>Magnetovibrionaceae</taxon>
        <taxon>Varunaivibrio</taxon>
    </lineage>
</organism>
<dbReference type="Gene3D" id="3.30.70.20">
    <property type="match status" value="1"/>
</dbReference>
<evidence type="ECO:0000259" key="4">
    <source>
        <dbReference type="PROSITE" id="PS51379"/>
    </source>
</evidence>
<dbReference type="InterPro" id="IPR017896">
    <property type="entry name" value="4Fe4S_Fe-S-bd"/>
</dbReference>
<reference evidence="5 6" key="1">
    <citation type="submission" date="2019-03" db="EMBL/GenBank/DDBJ databases">
        <title>Genomic Encyclopedia of Type Strains, Phase IV (KMG-IV): sequencing the most valuable type-strain genomes for metagenomic binning, comparative biology and taxonomic classification.</title>
        <authorList>
            <person name="Goeker M."/>
        </authorList>
    </citation>
    <scope>NUCLEOTIDE SEQUENCE [LARGE SCALE GENOMIC DNA]</scope>
    <source>
        <strain evidence="5 6">DSM 101688</strain>
    </source>
</reference>
<evidence type="ECO:0000313" key="5">
    <source>
        <dbReference type="EMBL" id="TCS61745.1"/>
    </source>
</evidence>
<dbReference type="AlphaFoldDB" id="A0A4R3J8P6"/>